<evidence type="ECO:0000256" key="1">
    <source>
        <dbReference type="SAM" id="MobiDB-lite"/>
    </source>
</evidence>
<feature type="compositionally biased region" description="Basic and acidic residues" evidence="1">
    <location>
        <begin position="74"/>
        <end position="95"/>
    </location>
</feature>
<organism evidence="2 3">
    <name type="scientific">Symbiodinium microadriaticum</name>
    <name type="common">Dinoflagellate</name>
    <name type="synonym">Zooxanthella microadriatica</name>
    <dbReference type="NCBI Taxonomy" id="2951"/>
    <lineage>
        <taxon>Eukaryota</taxon>
        <taxon>Sar</taxon>
        <taxon>Alveolata</taxon>
        <taxon>Dinophyceae</taxon>
        <taxon>Suessiales</taxon>
        <taxon>Symbiodiniaceae</taxon>
        <taxon>Symbiodinium</taxon>
    </lineage>
</organism>
<dbReference type="OrthoDB" id="420491at2759"/>
<sequence>MLVEKLLPLDVTYVLGEFLQGAEIIELGNITFKLYRRYETLFLANRFKEMEIRRQGHEMKAMLREDARSVLNEEANKKKKLEEKKPPPQPKERRTSVVALGRARNWRRALTEFAALSGEERLPRPNSGKKLEPPRTWNHVKSLPPWPFLPQDPRWGGTEEGVGSSTTKNAAPQAVRTEGTVDLNPMEADWGDDDTSSGAMPSAWTTNLPLQKEGRLEEMSSSLATALSTRPTHCDYYWPWGPQRRPSELRGEAHGPESQVAAFAANRGETAEGLEPNTSLVNAAATAYTRGCDLGNCQFSEVDPPKVDVLSHGLVLSLRS</sequence>
<proteinExistence type="predicted"/>
<feature type="region of interest" description="Disordered" evidence="1">
    <location>
        <begin position="74"/>
        <end position="96"/>
    </location>
</feature>
<gene>
    <name evidence="2" type="ORF">AK812_SmicGene34423</name>
</gene>
<keyword evidence="3" id="KW-1185">Reference proteome</keyword>
<accession>A0A1Q9CP31</accession>
<dbReference type="Proteomes" id="UP000186817">
    <property type="component" value="Unassembled WGS sequence"/>
</dbReference>
<feature type="compositionally biased region" description="Basic and acidic residues" evidence="1">
    <location>
        <begin position="120"/>
        <end position="133"/>
    </location>
</feature>
<reference evidence="2 3" key="1">
    <citation type="submission" date="2016-02" db="EMBL/GenBank/DDBJ databases">
        <title>Genome analysis of coral dinoflagellate symbionts highlights evolutionary adaptations to a symbiotic lifestyle.</title>
        <authorList>
            <person name="Aranda M."/>
            <person name="Li Y."/>
            <person name="Liew Y.J."/>
            <person name="Baumgarten S."/>
            <person name="Simakov O."/>
            <person name="Wilson M."/>
            <person name="Piel J."/>
            <person name="Ashoor H."/>
            <person name="Bougouffa S."/>
            <person name="Bajic V.B."/>
            <person name="Ryu T."/>
            <person name="Ravasi T."/>
            <person name="Bayer T."/>
            <person name="Micklem G."/>
            <person name="Kim H."/>
            <person name="Bhak J."/>
            <person name="Lajeunesse T.C."/>
            <person name="Voolstra C.R."/>
        </authorList>
    </citation>
    <scope>NUCLEOTIDE SEQUENCE [LARGE SCALE GENOMIC DNA]</scope>
    <source>
        <strain evidence="2 3">CCMP2467</strain>
    </source>
</reference>
<comment type="caution">
    <text evidence="2">The sequence shown here is derived from an EMBL/GenBank/DDBJ whole genome shotgun (WGS) entry which is preliminary data.</text>
</comment>
<feature type="region of interest" description="Disordered" evidence="1">
    <location>
        <begin position="120"/>
        <end position="177"/>
    </location>
</feature>
<evidence type="ECO:0000313" key="3">
    <source>
        <dbReference type="Proteomes" id="UP000186817"/>
    </source>
</evidence>
<protein>
    <submittedName>
        <fullName evidence="2">Uncharacterized protein</fullName>
    </submittedName>
</protein>
<evidence type="ECO:0000313" key="2">
    <source>
        <dbReference type="EMBL" id="OLP84680.1"/>
    </source>
</evidence>
<dbReference type="EMBL" id="LSRX01001024">
    <property type="protein sequence ID" value="OLP84680.1"/>
    <property type="molecule type" value="Genomic_DNA"/>
</dbReference>
<dbReference type="AlphaFoldDB" id="A0A1Q9CP31"/>
<name>A0A1Q9CP31_SYMMI</name>